<proteinExistence type="predicted"/>
<sequence>MKFYHSFLNMIKNSIKSFDLFGHPIELQIKKDNEYHTFLGILSSIGILTLIFYSFLSLLIDMINRTNPSVLQNIEYQANPEEYKLNQDSFLFYLAITDEFGRPITQEDNQLIYQSKFSFCQRKVNEKNSFQSDCSTFLMKKCDTMSINSQILEKLNISAAVLKASLCFDPDEWNTIELSLQGTSQSLDFKGLKFNIEKCNNITSGGNCASQEFIDQKLSSGYLGFFISDSVLNQKKAQNPFSLVSKLITTTISSYQYKSMILQMRKSKLYNKENFFYYFENNAEYSALLFDRQSEWVLNTQKEELVVIHVILDDREVLYYRTYNNILDILGQMGGLLELMLLLVGLFVKPFNKLSCDLFLASKIFYFEQSNNQQKLYPQPFIGLGQVEGLVNQSQFAQLKKFFKLKAQQIKLFVHQYLFTCGKDRQLIQQSIESIYNQIDIIFIFNKLIEIDKLKKILLNDDQQILFNYIHKPIIQLDQRENMSCNQNLYNQNKLSFEEEITQALNSYNVIKENNNKKHENKTIMNLLDKDIQFILDQHENNKLQKESSLKEASFNDLSIQENRVDI</sequence>
<dbReference type="PANTHER" id="PTHR31398:SF0">
    <property type="entry name" value="MEIOTIC NUCLEAR DIVISION PROTEIN 1 HOMOLOG"/>
    <property type="match status" value="1"/>
</dbReference>
<dbReference type="PANTHER" id="PTHR31398">
    <property type="entry name" value="MEIOTIC NUCLEAR DIVISION PROTEIN 1 HOMOLOG"/>
    <property type="match status" value="1"/>
</dbReference>
<accession>A0A8S1QF04</accession>
<dbReference type="Proteomes" id="UP000692954">
    <property type="component" value="Unassembled WGS sequence"/>
</dbReference>
<evidence type="ECO:0000313" key="3">
    <source>
        <dbReference type="Proteomes" id="UP000692954"/>
    </source>
</evidence>
<comment type="caution">
    <text evidence="2">The sequence shown here is derived from an EMBL/GenBank/DDBJ whole genome shotgun (WGS) entry which is preliminary data.</text>
</comment>
<dbReference type="GO" id="GO:0007131">
    <property type="term" value="P:reciprocal meiotic recombination"/>
    <property type="evidence" value="ECO:0007669"/>
    <property type="project" value="TreeGrafter"/>
</dbReference>
<dbReference type="EMBL" id="CAJJDN010000105">
    <property type="protein sequence ID" value="CAD8114123.1"/>
    <property type="molecule type" value="Genomic_DNA"/>
</dbReference>
<dbReference type="GO" id="GO:0005634">
    <property type="term" value="C:nucleus"/>
    <property type="evidence" value="ECO:0007669"/>
    <property type="project" value="TreeGrafter"/>
</dbReference>
<evidence type="ECO:0000256" key="1">
    <source>
        <dbReference type="SAM" id="Phobius"/>
    </source>
</evidence>
<keyword evidence="3" id="KW-1185">Reference proteome</keyword>
<name>A0A8S1QF04_9CILI</name>
<dbReference type="AlphaFoldDB" id="A0A8S1QF04"/>
<reference evidence="2" key="1">
    <citation type="submission" date="2021-01" db="EMBL/GenBank/DDBJ databases">
        <authorList>
            <consortium name="Genoscope - CEA"/>
            <person name="William W."/>
        </authorList>
    </citation>
    <scope>NUCLEOTIDE SEQUENCE</scope>
</reference>
<dbReference type="OrthoDB" id="10675348at2759"/>
<gene>
    <name evidence="2" type="ORF">PSON_ATCC_30995.1.T1050037</name>
</gene>
<keyword evidence="1" id="KW-1133">Transmembrane helix</keyword>
<keyword evidence="1" id="KW-0472">Membrane</keyword>
<feature type="transmembrane region" description="Helical" evidence="1">
    <location>
        <begin position="38"/>
        <end position="60"/>
    </location>
</feature>
<protein>
    <recommendedName>
        <fullName evidence="4">Transmembrane protein</fullName>
    </recommendedName>
</protein>
<evidence type="ECO:0008006" key="4">
    <source>
        <dbReference type="Google" id="ProtNLM"/>
    </source>
</evidence>
<evidence type="ECO:0000313" key="2">
    <source>
        <dbReference type="EMBL" id="CAD8114123.1"/>
    </source>
</evidence>
<organism evidence="2 3">
    <name type="scientific">Paramecium sonneborni</name>
    <dbReference type="NCBI Taxonomy" id="65129"/>
    <lineage>
        <taxon>Eukaryota</taxon>
        <taxon>Sar</taxon>
        <taxon>Alveolata</taxon>
        <taxon>Ciliophora</taxon>
        <taxon>Intramacronucleata</taxon>
        <taxon>Oligohymenophorea</taxon>
        <taxon>Peniculida</taxon>
        <taxon>Parameciidae</taxon>
        <taxon>Paramecium</taxon>
    </lineage>
</organism>
<keyword evidence="1" id="KW-0812">Transmembrane</keyword>